<feature type="domain" description="Novel STAND NTPase 5" evidence="1">
    <location>
        <begin position="88"/>
        <end position="201"/>
    </location>
</feature>
<accession>A0ABD5YTJ1</accession>
<keyword evidence="3" id="KW-1185">Reference proteome</keyword>
<dbReference type="Gene3D" id="3.40.50.300">
    <property type="entry name" value="P-loop containing nucleotide triphosphate hydrolases"/>
    <property type="match status" value="1"/>
</dbReference>
<keyword evidence="2" id="KW-0547">Nucleotide-binding</keyword>
<dbReference type="SUPFAM" id="SSF52540">
    <property type="entry name" value="P-loop containing nucleoside triphosphate hydrolases"/>
    <property type="match status" value="1"/>
</dbReference>
<evidence type="ECO:0000313" key="3">
    <source>
        <dbReference type="Proteomes" id="UP001596417"/>
    </source>
</evidence>
<proteinExistence type="predicted"/>
<comment type="caution">
    <text evidence="2">The sequence shown here is derived from an EMBL/GenBank/DDBJ whole genome shotgun (WGS) entry which is preliminary data.</text>
</comment>
<keyword evidence="2" id="KW-0067">ATP-binding</keyword>
<dbReference type="EMBL" id="JBHTAX010000005">
    <property type="protein sequence ID" value="MFC7192695.1"/>
    <property type="molecule type" value="Genomic_DNA"/>
</dbReference>
<dbReference type="GO" id="GO:0005524">
    <property type="term" value="F:ATP binding"/>
    <property type="evidence" value="ECO:0007669"/>
    <property type="project" value="UniProtKB-KW"/>
</dbReference>
<dbReference type="RefSeq" id="WP_390206804.1">
    <property type="nucleotide sequence ID" value="NZ_JBHSZC010000004.1"/>
</dbReference>
<evidence type="ECO:0000259" key="1">
    <source>
        <dbReference type="Pfam" id="PF25199"/>
    </source>
</evidence>
<gene>
    <name evidence="2" type="ORF">ACFQL7_24735</name>
</gene>
<name>A0ABD5YTJ1_9EURY</name>
<dbReference type="AlphaFoldDB" id="A0ABD5YTJ1"/>
<dbReference type="InterPro" id="IPR027417">
    <property type="entry name" value="P-loop_NTPase"/>
</dbReference>
<dbReference type="Proteomes" id="UP001596417">
    <property type="component" value="Unassembled WGS sequence"/>
</dbReference>
<evidence type="ECO:0000313" key="2">
    <source>
        <dbReference type="EMBL" id="MFC7192695.1"/>
    </source>
</evidence>
<dbReference type="InterPro" id="IPR057574">
    <property type="entry name" value="nSTAND_NTPase5_dom"/>
</dbReference>
<dbReference type="PROSITE" id="PS00675">
    <property type="entry name" value="SIGMA54_INTERACT_1"/>
    <property type="match status" value="1"/>
</dbReference>
<dbReference type="Pfam" id="PF25199">
    <property type="entry name" value="nSTAND_NTPase5"/>
    <property type="match status" value="1"/>
</dbReference>
<reference evidence="2 3" key="1">
    <citation type="journal article" date="2019" name="Int. J. Syst. Evol. Microbiol.">
        <title>The Global Catalogue of Microorganisms (GCM) 10K type strain sequencing project: providing services to taxonomists for standard genome sequencing and annotation.</title>
        <authorList>
            <consortium name="The Broad Institute Genomics Platform"/>
            <consortium name="The Broad Institute Genome Sequencing Center for Infectious Disease"/>
            <person name="Wu L."/>
            <person name="Ma J."/>
        </authorList>
    </citation>
    <scope>NUCLEOTIDE SEQUENCE [LARGE SCALE GENOMIC DNA]</scope>
    <source>
        <strain evidence="2 3">RDMS1</strain>
    </source>
</reference>
<organism evidence="2 3">
    <name type="scientific">Halocatena marina</name>
    <dbReference type="NCBI Taxonomy" id="2934937"/>
    <lineage>
        <taxon>Archaea</taxon>
        <taxon>Methanobacteriati</taxon>
        <taxon>Methanobacteriota</taxon>
        <taxon>Stenosarchaea group</taxon>
        <taxon>Halobacteria</taxon>
        <taxon>Halobacteriales</taxon>
        <taxon>Natronomonadaceae</taxon>
        <taxon>Halocatena</taxon>
    </lineage>
</organism>
<protein>
    <submittedName>
        <fullName evidence="2">ATP-binding cassette domain-containing protein</fullName>
    </submittedName>
</protein>
<sequence length="274" mass="30459">MRTDRELLAIADTIEERLTALEQELRGTRAALQNQGFDRLDSLYFERHEPGDPETAWRTGFSLAAVAEGYPLPRERSVSSDGERESLTEEVYEQLTAGEHVVVVGETGSGKSTVCKQVACQWHAETDRGAVLYRRSASTTTFDEPGTLIEAIRSDEDDLLVVVEDAPRADANTIFEVLDTLGESEEVAVLLDARTGTWESDSPMGGQTCGTRRHRDVQDYTHRGQRANRQPCEAHTAGLRAHRLPYDRGDSTALYTCVRRRYTTGALPDGQNRS</sequence>
<dbReference type="InterPro" id="IPR025662">
    <property type="entry name" value="Sigma_54_int_dom_ATP-bd_1"/>
</dbReference>